<evidence type="ECO:0000256" key="1">
    <source>
        <dbReference type="ARBA" id="ARBA00004141"/>
    </source>
</evidence>
<dbReference type="InterPro" id="IPR052983">
    <property type="entry name" value="MFS_Riboflavin_Transporter"/>
</dbReference>
<dbReference type="AlphaFoldDB" id="A0AAQ4EQB9"/>
<dbReference type="EMBL" id="JARKHS020012460">
    <property type="protein sequence ID" value="KAK8776880.1"/>
    <property type="molecule type" value="Genomic_DNA"/>
</dbReference>
<dbReference type="GO" id="GO:0022857">
    <property type="term" value="F:transmembrane transporter activity"/>
    <property type="evidence" value="ECO:0007669"/>
    <property type="project" value="InterPro"/>
</dbReference>
<dbReference type="PANTHER" id="PTHR43385">
    <property type="entry name" value="RIBOFLAVIN TRANSPORTER RIBJ"/>
    <property type="match status" value="1"/>
</dbReference>
<dbReference type="Pfam" id="PF07690">
    <property type="entry name" value="MFS_1"/>
    <property type="match status" value="1"/>
</dbReference>
<keyword evidence="5 7" id="KW-0472">Membrane</keyword>
<feature type="transmembrane region" description="Helical" evidence="7">
    <location>
        <begin position="98"/>
        <end position="117"/>
    </location>
</feature>
<evidence type="ECO:0000256" key="6">
    <source>
        <dbReference type="SAM" id="MobiDB-lite"/>
    </source>
</evidence>
<feature type="transmembrane region" description="Helical" evidence="7">
    <location>
        <begin position="71"/>
        <end position="91"/>
    </location>
</feature>
<dbReference type="Gene3D" id="1.20.1250.20">
    <property type="entry name" value="MFS general substrate transporter like domains"/>
    <property type="match status" value="2"/>
</dbReference>
<dbReference type="InterPro" id="IPR036259">
    <property type="entry name" value="MFS_trans_sf"/>
</dbReference>
<keyword evidence="4 7" id="KW-1133">Transmembrane helix</keyword>
<reference evidence="8 9" key="1">
    <citation type="journal article" date="2023" name="Arcadia Sci">
        <title>De novo assembly of a long-read Amblyomma americanum tick genome.</title>
        <authorList>
            <person name="Chou S."/>
            <person name="Poskanzer K.E."/>
            <person name="Rollins M."/>
            <person name="Thuy-Boun P.S."/>
        </authorList>
    </citation>
    <scope>NUCLEOTIDE SEQUENCE [LARGE SCALE GENOMIC DNA]</scope>
    <source>
        <strain evidence="8">F_SG_1</strain>
        <tissue evidence="8">Salivary glands</tissue>
    </source>
</reference>
<feature type="compositionally biased region" description="Basic and acidic residues" evidence="6">
    <location>
        <begin position="480"/>
        <end position="492"/>
    </location>
</feature>
<feature type="transmembrane region" description="Helical" evidence="7">
    <location>
        <begin position="157"/>
        <end position="176"/>
    </location>
</feature>
<keyword evidence="3 7" id="KW-0812">Transmembrane</keyword>
<feature type="transmembrane region" description="Helical" evidence="7">
    <location>
        <begin position="29"/>
        <end position="59"/>
    </location>
</feature>
<feature type="transmembrane region" description="Helical" evidence="7">
    <location>
        <begin position="188"/>
        <end position="206"/>
    </location>
</feature>
<dbReference type="InterPro" id="IPR011701">
    <property type="entry name" value="MFS"/>
</dbReference>
<gene>
    <name evidence="8" type="ORF">V5799_029773</name>
</gene>
<feature type="region of interest" description="Disordered" evidence="6">
    <location>
        <begin position="215"/>
        <end position="245"/>
    </location>
</feature>
<evidence type="ECO:0008006" key="10">
    <source>
        <dbReference type="Google" id="ProtNLM"/>
    </source>
</evidence>
<comment type="subcellular location">
    <subcellularLocation>
        <location evidence="1">Membrane</location>
        <topology evidence="1">Multi-pass membrane protein</topology>
    </subcellularLocation>
</comment>
<organism evidence="8 9">
    <name type="scientific">Amblyomma americanum</name>
    <name type="common">Lone star tick</name>
    <dbReference type="NCBI Taxonomy" id="6943"/>
    <lineage>
        <taxon>Eukaryota</taxon>
        <taxon>Metazoa</taxon>
        <taxon>Ecdysozoa</taxon>
        <taxon>Arthropoda</taxon>
        <taxon>Chelicerata</taxon>
        <taxon>Arachnida</taxon>
        <taxon>Acari</taxon>
        <taxon>Parasitiformes</taxon>
        <taxon>Ixodida</taxon>
        <taxon>Ixodoidea</taxon>
        <taxon>Ixodidae</taxon>
        <taxon>Amblyomminae</taxon>
        <taxon>Amblyomma</taxon>
    </lineage>
</organism>
<keyword evidence="9" id="KW-1185">Reference proteome</keyword>
<evidence type="ECO:0000256" key="4">
    <source>
        <dbReference type="ARBA" id="ARBA00022989"/>
    </source>
</evidence>
<feature type="transmembrane region" description="Helical" evidence="7">
    <location>
        <begin position="289"/>
        <end position="316"/>
    </location>
</feature>
<evidence type="ECO:0000313" key="8">
    <source>
        <dbReference type="EMBL" id="KAK8776880.1"/>
    </source>
</evidence>
<evidence type="ECO:0000313" key="9">
    <source>
        <dbReference type="Proteomes" id="UP001321473"/>
    </source>
</evidence>
<evidence type="ECO:0000256" key="2">
    <source>
        <dbReference type="ARBA" id="ARBA00022448"/>
    </source>
</evidence>
<evidence type="ECO:0000256" key="3">
    <source>
        <dbReference type="ARBA" id="ARBA00022692"/>
    </source>
</evidence>
<dbReference type="Proteomes" id="UP001321473">
    <property type="component" value="Unassembled WGS sequence"/>
</dbReference>
<feature type="transmembrane region" description="Helical" evidence="7">
    <location>
        <begin position="416"/>
        <end position="438"/>
    </location>
</feature>
<dbReference type="GO" id="GO:0016020">
    <property type="term" value="C:membrane"/>
    <property type="evidence" value="ECO:0007669"/>
    <property type="project" value="UniProtKB-SubCell"/>
</dbReference>
<feature type="transmembrane region" description="Helical" evidence="7">
    <location>
        <begin position="123"/>
        <end position="145"/>
    </location>
</feature>
<protein>
    <recommendedName>
        <fullName evidence="10">Monocarboxylate transporter</fullName>
    </recommendedName>
</protein>
<feature type="region of interest" description="Disordered" evidence="6">
    <location>
        <begin position="480"/>
        <end position="509"/>
    </location>
</feature>
<keyword evidence="2" id="KW-0813">Transport</keyword>
<evidence type="ECO:0000256" key="5">
    <source>
        <dbReference type="ARBA" id="ARBA00023136"/>
    </source>
</evidence>
<proteinExistence type="predicted"/>
<name>A0AAQ4EQB9_AMBAM</name>
<feature type="transmembrane region" description="Helical" evidence="7">
    <location>
        <begin position="450"/>
        <end position="472"/>
    </location>
</feature>
<sequence>MTSRGGRPKMGRSVASLKRDPRFGLDSRWSWITAGFLSWVLFIGTSSVRVAGVLFYGIVETYGVTRQEASWPVTLNGCLLNLGGPVMGMLCRRFSCRAVILACSFMTGIAVSVCYFAEGVLFLNIFFGIIHGLTLSGIFVTANVLVSQHFERRRITACSMIFTFCGLNTFFVPPLVEWFRTAFGIRGAFLLLGAITLNTFPGAIVLRSPSWVTAAPTPAPPHRAASSKRTPGERRTSLRRPSAAQISRSAVIDDWTGSVNSFGALDFGPASQNNEERPEKTLKETARQFLTVSFLVDAVSFTIVVFGMGTFILLSVDLGKDRGILPSDAVYLLHAFSAGDITFRALCGFVIDSGLLSLEAVMVLGYLMQAFAFEFLVWAGTFPMMLLGSVLIGVSNGSRISLQAPSLIKDFGVESLPVMMGGMVFCIGAGSLLRPALIGHYRDHHGSYSGLLHIVAVINAVMVGVWTVKLIFSRRKASKAKADFVSEEENKRPLSVSPDSGKAEDNCDV</sequence>
<dbReference type="PANTHER" id="PTHR43385:SF1">
    <property type="entry name" value="RIBOFLAVIN TRANSPORTER RIBJ"/>
    <property type="match status" value="1"/>
</dbReference>
<dbReference type="SUPFAM" id="SSF103473">
    <property type="entry name" value="MFS general substrate transporter"/>
    <property type="match status" value="1"/>
</dbReference>
<feature type="transmembrane region" description="Helical" evidence="7">
    <location>
        <begin position="375"/>
        <end position="395"/>
    </location>
</feature>
<evidence type="ECO:0000256" key="7">
    <source>
        <dbReference type="SAM" id="Phobius"/>
    </source>
</evidence>
<comment type="caution">
    <text evidence="8">The sequence shown here is derived from an EMBL/GenBank/DDBJ whole genome shotgun (WGS) entry which is preliminary data.</text>
</comment>
<accession>A0AAQ4EQB9</accession>